<reference evidence="4 5" key="1">
    <citation type="journal article" date="2014" name="Int. J. Syst. Evol. Microbiol.">
        <title>Complete genome sequence of Corynebacterium casei LMG S-19264T (=DSM 44701T), isolated from a smear-ripened cheese.</title>
        <authorList>
            <consortium name="US DOE Joint Genome Institute (JGI-PGF)"/>
            <person name="Walter F."/>
            <person name="Albersmeier A."/>
            <person name="Kalinowski J."/>
            <person name="Ruckert C."/>
        </authorList>
    </citation>
    <scope>NUCLEOTIDE SEQUENCE [LARGE SCALE GENOMIC DNA]</scope>
    <source>
        <strain evidence="4 5">CGMCC 1.16330</strain>
    </source>
</reference>
<dbReference type="PANTHER" id="PTHR43569:SF1">
    <property type="entry name" value="BLL3371 PROTEIN"/>
    <property type="match status" value="1"/>
</dbReference>
<organism evidence="4 5">
    <name type="scientific">Caldovatus sediminis</name>
    <dbReference type="NCBI Taxonomy" id="2041189"/>
    <lineage>
        <taxon>Bacteria</taxon>
        <taxon>Pseudomonadati</taxon>
        <taxon>Pseudomonadota</taxon>
        <taxon>Alphaproteobacteria</taxon>
        <taxon>Acetobacterales</taxon>
        <taxon>Roseomonadaceae</taxon>
        <taxon>Caldovatus</taxon>
    </lineage>
</organism>
<keyword evidence="5" id="KW-1185">Reference proteome</keyword>
<evidence type="ECO:0000259" key="3">
    <source>
        <dbReference type="Pfam" id="PF04909"/>
    </source>
</evidence>
<dbReference type="PANTHER" id="PTHR43569">
    <property type="entry name" value="AMIDOHYDROLASE"/>
    <property type="match status" value="1"/>
</dbReference>
<dbReference type="EMBL" id="BMKS01000002">
    <property type="protein sequence ID" value="GGG21170.1"/>
    <property type="molecule type" value="Genomic_DNA"/>
</dbReference>
<dbReference type="Gene3D" id="3.20.20.140">
    <property type="entry name" value="Metal-dependent hydrolases"/>
    <property type="match status" value="1"/>
</dbReference>
<evidence type="ECO:0000313" key="5">
    <source>
        <dbReference type="Proteomes" id="UP000597507"/>
    </source>
</evidence>
<dbReference type="InterPro" id="IPR052350">
    <property type="entry name" value="Metallo-dep_Lactonases"/>
</dbReference>
<feature type="domain" description="Amidohydrolase-related" evidence="3">
    <location>
        <begin position="59"/>
        <end position="369"/>
    </location>
</feature>
<dbReference type="Proteomes" id="UP000597507">
    <property type="component" value="Unassembled WGS sequence"/>
</dbReference>
<comment type="similarity">
    <text evidence="1">Belongs to the metallo-dependent hydrolases superfamily.</text>
</comment>
<dbReference type="AlphaFoldDB" id="A0A8J2Z856"/>
<dbReference type="InterPro" id="IPR032466">
    <property type="entry name" value="Metal_Hydrolase"/>
</dbReference>
<comment type="caution">
    <text evidence="4">The sequence shown here is derived from an EMBL/GenBank/DDBJ whole genome shotgun (WGS) entry which is preliminary data.</text>
</comment>
<protein>
    <submittedName>
        <fullName evidence="4">Amidohydrolase</fullName>
    </submittedName>
</protein>
<evidence type="ECO:0000256" key="1">
    <source>
        <dbReference type="ARBA" id="ARBA00038310"/>
    </source>
</evidence>
<sequence>MTPAPDRDDGARIGPPTGETGMSSSTTTAAATHDHYVPVREDWLARHSEPILEPALPIVDPHHHLWDRPNWRYLLPELLADLNAGHRVVATVFVQCRAFHRAEGPEAMRPVGETEFVNGVAAMSASGRYGPAKICAGIVGHADLMLGARVREVLEAHIQAGGGRFRGIRHISVWDEDPVLMNPAYNPPQGMLGSAQFREGFAQLAPLGLSFDAWLLHPQIGELAALARAFPETRIVLDHVGGPVGIRRFAGRREEVFAAWAAAIRDLARCPNVHVKLGGLGMRVNGFGFETQEAPPSSEQLAAAWRPYVETCIEAFGAARCMFESNFPVDKGSYGYAACWNAFKRLAAGASAAEKADLFAGTAARFYRLDLGG</sequence>
<feature type="region of interest" description="Disordered" evidence="2">
    <location>
        <begin position="1"/>
        <end position="29"/>
    </location>
</feature>
<evidence type="ECO:0000313" key="4">
    <source>
        <dbReference type="EMBL" id="GGG21170.1"/>
    </source>
</evidence>
<gene>
    <name evidence="4" type="ORF">GCM10010964_06710</name>
</gene>
<dbReference type="InterPro" id="IPR006680">
    <property type="entry name" value="Amidohydro-rel"/>
</dbReference>
<name>A0A8J2Z856_9PROT</name>
<evidence type="ECO:0000256" key="2">
    <source>
        <dbReference type="SAM" id="MobiDB-lite"/>
    </source>
</evidence>
<proteinExistence type="inferred from homology"/>
<feature type="compositionally biased region" description="Basic and acidic residues" evidence="2">
    <location>
        <begin position="1"/>
        <end position="11"/>
    </location>
</feature>
<dbReference type="Pfam" id="PF04909">
    <property type="entry name" value="Amidohydro_2"/>
    <property type="match status" value="1"/>
</dbReference>
<accession>A0A8J2Z856</accession>
<dbReference type="GO" id="GO:0016787">
    <property type="term" value="F:hydrolase activity"/>
    <property type="evidence" value="ECO:0007669"/>
    <property type="project" value="InterPro"/>
</dbReference>
<dbReference type="SUPFAM" id="SSF51556">
    <property type="entry name" value="Metallo-dependent hydrolases"/>
    <property type="match status" value="1"/>
</dbReference>